<accession>A0A1E8GPD2</accession>
<evidence type="ECO:0000313" key="3">
    <source>
        <dbReference type="Proteomes" id="UP000178622"/>
    </source>
</evidence>
<gene>
    <name evidence="2" type="ORF">BG261_10625</name>
</gene>
<dbReference type="GO" id="GO:0003677">
    <property type="term" value="F:DNA binding"/>
    <property type="evidence" value="ECO:0007669"/>
    <property type="project" value="InterPro"/>
</dbReference>
<organism evidence="2 3">
    <name type="scientific">Floricoccus tropicus</name>
    <dbReference type="NCBI Taxonomy" id="1859473"/>
    <lineage>
        <taxon>Bacteria</taxon>
        <taxon>Bacillati</taxon>
        <taxon>Bacillota</taxon>
        <taxon>Bacilli</taxon>
        <taxon>Lactobacillales</taxon>
        <taxon>Streptococcaceae</taxon>
        <taxon>Floricoccus</taxon>
    </lineage>
</organism>
<keyword evidence="3" id="KW-1185">Reference proteome</keyword>
<evidence type="ECO:0000259" key="1">
    <source>
        <dbReference type="PROSITE" id="PS50943"/>
    </source>
</evidence>
<dbReference type="Pfam" id="PF01381">
    <property type="entry name" value="HTH_3"/>
    <property type="match status" value="1"/>
</dbReference>
<dbReference type="InterPro" id="IPR053163">
    <property type="entry name" value="HTH-type_regulator_Rgg"/>
</dbReference>
<dbReference type="PANTHER" id="PTHR37038">
    <property type="entry name" value="TRANSCRIPTIONAL REGULATOR-RELATED"/>
    <property type="match status" value="1"/>
</dbReference>
<dbReference type="CDD" id="cd00093">
    <property type="entry name" value="HTH_XRE"/>
    <property type="match status" value="1"/>
</dbReference>
<dbReference type="InterPro" id="IPR010982">
    <property type="entry name" value="Lambda_DNA-bd_dom_sf"/>
</dbReference>
<dbReference type="NCBIfam" id="TIGR01716">
    <property type="entry name" value="RGG_Cterm"/>
    <property type="match status" value="1"/>
</dbReference>
<dbReference type="OrthoDB" id="34624at2"/>
<dbReference type="RefSeq" id="WP_070791765.1">
    <property type="nucleotide sequence ID" value="NZ_MKIR01000004.1"/>
</dbReference>
<dbReference type="EMBL" id="MKIR01000004">
    <property type="protein sequence ID" value="OFI50089.1"/>
    <property type="molecule type" value="Genomic_DNA"/>
</dbReference>
<dbReference type="Proteomes" id="UP000178622">
    <property type="component" value="Unassembled WGS sequence"/>
</dbReference>
<dbReference type="SMART" id="SM00530">
    <property type="entry name" value="HTH_XRE"/>
    <property type="match status" value="1"/>
</dbReference>
<dbReference type="Pfam" id="PF21259">
    <property type="entry name" value="Rgg_C"/>
    <property type="match status" value="1"/>
</dbReference>
<dbReference type="STRING" id="1859473.BG261_10625"/>
<dbReference type="PROSITE" id="PS50943">
    <property type="entry name" value="HTH_CROC1"/>
    <property type="match status" value="1"/>
</dbReference>
<protein>
    <recommendedName>
        <fullName evidence="1">HTH cro/C1-type domain-containing protein</fullName>
    </recommendedName>
</protein>
<comment type="caution">
    <text evidence="2">The sequence shown here is derived from an EMBL/GenBank/DDBJ whole genome shotgun (WGS) entry which is preliminary data.</text>
</comment>
<dbReference type="PANTHER" id="PTHR37038:SF12">
    <property type="entry name" value="TRANSCRIPTIONAL REGULATOR"/>
    <property type="match status" value="1"/>
</dbReference>
<name>A0A1E8GPD2_9LACT</name>
<sequence>MKMTNEELGLFFREIRKARKLTLNDVASDTVTAAQLSKFERGESALSFDRLFSVINALNMSIEEFAYAMNGYELNDFQTFISKLNDAQGRKNDNYLLQLREKYSSIETPTTDERMKKILIDTYLRNLNRFIGSEYKVSKEDADFVADYLMSVDIWTNYEVLLLNQIMYFINIETINTLAKDMIFRDTYYQDIHENKEAIFSCLCNIYCLMILNKDNSYHFYRKKIEEILSSSSESEFISCKIFFDFATCMEDYIINQSLQALEEMEKIISGVKILKLNGTSSHLQFEYDLILKKYPLKEQINEDDE</sequence>
<dbReference type="SUPFAM" id="SSF47413">
    <property type="entry name" value="lambda repressor-like DNA-binding domains"/>
    <property type="match status" value="1"/>
</dbReference>
<evidence type="ECO:0000313" key="2">
    <source>
        <dbReference type="EMBL" id="OFI50089.1"/>
    </source>
</evidence>
<dbReference type="InterPro" id="IPR010057">
    <property type="entry name" value="Transcription_activator_Rgg_C"/>
</dbReference>
<dbReference type="AlphaFoldDB" id="A0A1E8GPD2"/>
<feature type="domain" description="HTH cro/C1-type" evidence="1">
    <location>
        <begin position="12"/>
        <end position="65"/>
    </location>
</feature>
<proteinExistence type="predicted"/>
<dbReference type="InterPro" id="IPR001387">
    <property type="entry name" value="Cro/C1-type_HTH"/>
</dbReference>
<dbReference type="Gene3D" id="1.10.260.40">
    <property type="entry name" value="lambda repressor-like DNA-binding domains"/>
    <property type="match status" value="1"/>
</dbReference>
<reference evidence="3" key="1">
    <citation type="submission" date="2016-09" db="EMBL/GenBank/DDBJ databases">
        <title>Draft genome sequence of a novel species of the family Streptococcaceae isolated from flowers.</title>
        <authorList>
            <person name="Chuah L.-O."/>
            <person name="Yap K.-P."/>
            <person name="Thong K.L."/>
            <person name="Liong M.T."/>
            <person name="Ahmad R."/>
            <person name="Rusul G."/>
        </authorList>
    </citation>
    <scope>NUCLEOTIDE SEQUENCE [LARGE SCALE GENOMIC DNA]</scope>
    <source>
        <strain evidence="3">DF1</strain>
    </source>
</reference>